<keyword evidence="2" id="KW-1185">Reference proteome</keyword>
<reference evidence="2" key="2">
    <citation type="submission" date="2023-07" db="EMBL/GenBank/DDBJ databases">
        <title>Genome-inferred correspondence between phylogeny and metabolic traits in the wild Drosophila gut microbiome.</title>
        <authorList>
            <person name="Bueno E."/>
            <person name="Blow F."/>
            <person name="Douglas A.E."/>
        </authorList>
    </citation>
    <scope>NUCLEOTIDE SEQUENCE [LARGE SCALE GENOMIC DNA]</scope>
    <source>
        <strain evidence="2">JGM97</strain>
    </source>
</reference>
<organism evidence="1 2">
    <name type="scientific">Nissabacter archeti</name>
    <dbReference type="NCBI Taxonomy" id="1917880"/>
    <lineage>
        <taxon>Bacteria</taxon>
        <taxon>Pseudomonadati</taxon>
        <taxon>Pseudomonadota</taxon>
        <taxon>Gammaproteobacteria</taxon>
        <taxon>Enterobacterales</taxon>
        <taxon>Yersiniaceae</taxon>
        <taxon>Nissabacter</taxon>
    </lineage>
</organism>
<evidence type="ECO:0000313" key="2">
    <source>
        <dbReference type="Proteomes" id="UP000680634"/>
    </source>
</evidence>
<dbReference type="EMBL" id="JAERKB010000001">
    <property type="protein sequence ID" value="MBS0967721.1"/>
    <property type="molecule type" value="Genomic_DNA"/>
</dbReference>
<protein>
    <submittedName>
        <fullName evidence="1">DUF2591 family protein</fullName>
    </submittedName>
</protein>
<dbReference type="InterPro" id="IPR019701">
    <property type="entry name" value="Phage_P22_NinX"/>
</dbReference>
<dbReference type="RefSeq" id="WP_212588741.1">
    <property type="nucleotide sequence ID" value="NZ_JAERKB010000001.1"/>
</dbReference>
<gene>
    <name evidence="1" type="ORF">JK232_02330</name>
</gene>
<reference evidence="1 2" key="1">
    <citation type="submission" date="2020-12" db="EMBL/GenBank/DDBJ databases">
        <authorList>
            <person name="Mcmullen J.G."/>
        </authorList>
    </citation>
    <scope>NUCLEOTIDE SEQUENCE [LARGE SCALE GENOMIC DNA]</scope>
    <source>
        <strain evidence="1 2">JGM97</strain>
    </source>
</reference>
<sequence length="128" mass="14331">MNNYSELSDYEINKLVAIALGAKMVNAYSVKDVRESVQYDLNGKTLLVARGFGDAPNRFDPCNSWADAGPIIHRNGIELNYDGISWDASCNLRGIASYNDWKRCPESPCRLAMIVFLMMQEARYAEAA</sequence>
<accession>A0ABS5JCP0</accession>
<evidence type="ECO:0000313" key="1">
    <source>
        <dbReference type="EMBL" id="MBS0967721.1"/>
    </source>
</evidence>
<name>A0ABS5JCP0_9GAMM</name>
<dbReference type="Pfam" id="PF10765">
    <property type="entry name" value="Phage_P22_NinX"/>
    <property type="match status" value="1"/>
</dbReference>
<proteinExistence type="predicted"/>
<comment type="caution">
    <text evidence="1">The sequence shown here is derived from an EMBL/GenBank/DDBJ whole genome shotgun (WGS) entry which is preliminary data.</text>
</comment>
<dbReference type="Proteomes" id="UP000680634">
    <property type="component" value="Unassembled WGS sequence"/>
</dbReference>